<keyword evidence="4" id="KW-0472">Membrane</keyword>
<feature type="repeat" description="WD" evidence="3">
    <location>
        <begin position="797"/>
        <end position="838"/>
    </location>
</feature>
<keyword evidence="1 3" id="KW-0853">WD repeat</keyword>
<dbReference type="InterPro" id="IPR049052">
    <property type="entry name" value="nSTAND1"/>
</dbReference>
<dbReference type="InterPro" id="IPR015943">
    <property type="entry name" value="WD40/YVTN_repeat-like_dom_sf"/>
</dbReference>
<dbReference type="PROSITE" id="PS50294">
    <property type="entry name" value="WD_REPEATS_REGION"/>
    <property type="match status" value="11"/>
</dbReference>
<evidence type="ECO:0000313" key="7">
    <source>
        <dbReference type="Proteomes" id="UP001241758"/>
    </source>
</evidence>
<dbReference type="SMART" id="SM00530">
    <property type="entry name" value="HTH_XRE"/>
    <property type="match status" value="1"/>
</dbReference>
<evidence type="ECO:0000256" key="4">
    <source>
        <dbReference type="SAM" id="Phobius"/>
    </source>
</evidence>
<keyword evidence="2" id="KW-0677">Repeat</keyword>
<keyword evidence="4" id="KW-0812">Transmembrane</keyword>
<feature type="repeat" description="WD" evidence="3">
    <location>
        <begin position="924"/>
        <end position="955"/>
    </location>
</feature>
<dbReference type="PRINTS" id="PR00320">
    <property type="entry name" value="GPROTEINBRPT"/>
</dbReference>
<dbReference type="PROSITE" id="PS50082">
    <property type="entry name" value="WD_REPEATS_2"/>
    <property type="match status" value="13"/>
</dbReference>
<dbReference type="InterPro" id="IPR019775">
    <property type="entry name" value="WD40_repeat_CS"/>
</dbReference>
<dbReference type="InterPro" id="IPR036322">
    <property type="entry name" value="WD40_repeat_dom_sf"/>
</dbReference>
<feature type="repeat" description="WD" evidence="3">
    <location>
        <begin position="714"/>
        <end position="755"/>
    </location>
</feature>
<feature type="repeat" description="WD" evidence="3">
    <location>
        <begin position="1007"/>
        <end position="1048"/>
    </location>
</feature>
<organism evidence="6 7">
    <name type="scientific">Actinoplanes sandaracinus</name>
    <dbReference type="NCBI Taxonomy" id="3045177"/>
    <lineage>
        <taxon>Bacteria</taxon>
        <taxon>Bacillati</taxon>
        <taxon>Actinomycetota</taxon>
        <taxon>Actinomycetes</taxon>
        <taxon>Micromonosporales</taxon>
        <taxon>Micromonosporaceae</taxon>
        <taxon>Actinoplanes</taxon>
    </lineage>
</organism>
<dbReference type="InterPro" id="IPR055440">
    <property type="entry name" value="Beta-prop_WDR90_4th"/>
</dbReference>
<evidence type="ECO:0000256" key="3">
    <source>
        <dbReference type="PROSITE-ProRule" id="PRU00221"/>
    </source>
</evidence>
<feature type="domain" description="HTH cro/C1-type" evidence="5">
    <location>
        <begin position="21"/>
        <end position="77"/>
    </location>
</feature>
<evidence type="ECO:0000256" key="1">
    <source>
        <dbReference type="ARBA" id="ARBA00022574"/>
    </source>
</evidence>
<feature type="repeat" description="WD" evidence="3">
    <location>
        <begin position="849"/>
        <end position="881"/>
    </location>
</feature>
<keyword evidence="4" id="KW-1133">Transmembrane helix</keyword>
<dbReference type="InterPro" id="IPR027417">
    <property type="entry name" value="P-loop_NTPase"/>
</dbReference>
<evidence type="ECO:0000256" key="2">
    <source>
        <dbReference type="ARBA" id="ARBA00022737"/>
    </source>
</evidence>
<feature type="repeat" description="WD" evidence="3">
    <location>
        <begin position="626"/>
        <end position="660"/>
    </location>
</feature>
<dbReference type="SUPFAM" id="SSF50978">
    <property type="entry name" value="WD40 repeat-like"/>
    <property type="match status" value="2"/>
</dbReference>
<dbReference type="RefSeq" id="WP_282766928.1">
    <property type="nucleotide sequence ID" value="NZ_JASCTH010000046.1"/>
</dbReference>
<proteinExistence type="predicted"/>
<protein>
    <recommendedName>
        <fullName evidence="5">HTH cro/C1-type domain-containing protein</fullName>
    </recommendedName>
</protein>
<dbReference type="PANTHER" id="PTHR19848:SF8">
    <property type="entry name" value="F-BOX AND WD REPEAT DOMAIN CONTAINING 7"/>
    <property type="match status" value="1"/>
</dbReference>
<dbReference type="CDD" id="cd00200">
    <property type="entry name" value="WD40"/>
    <property type="match status" value="2"/>
</dbReference>
<evidence type="ECO:0000313" key="6">
    <source>
        <dbReference type="EMBL" id="MDI6105461.1"/>
    </source>
</evidence>
<name>A0ABT6X0C5_9ACTN</name>
<dbReference type="Pfam" id="PF00400">
    <property type="entry name" value="WD40"/>
    <property type="match status" value="9"/>
</dbReference>
<dbReference type="Gene3D" id="2.130.10.10">
    <property type="entry name" value="YVTN repeat-like/Quinoprotein amine dehydrogenase"/>
    <property type="match status" value="5"/>
</dbReference>
<dbReference type="InterPro" id="IPR020472">
    <property type="entry name" value="WD40_PAC1"/>
</dbReference>
<dbReference type="InterPro" id="IPR001387">
    <property type="entry name" value="Cro/C1-type_HTH"/>
</dbReference>
<dbReference type="SMART" id="SM00320">
    <property type="entry name" value="WD40"/>
    <property type="match status" value="14"/>
</dbReference>
<dbReference type="InterPro" id="IPR001680">
    <property type="entry name" value="WD40_rpt"/>
</dbReference>
<dbReference type="Gene3D" id="3.40.50.300">
    <property type="entry name" value="P-loop containing nucleotide triphosphate hydrolases"/>
    <property type="match status" value="1"/>
</dbReference>
<dbReference type="PANTHER" id="PTHR19848">
    <property type="entry name" value="WD40 REPEAT PROTEIN"/>
    <property type="match status" value="1"/>
</dbReference>
<feature type="repeat" description="WD" evidence="3">
    <location>
        <begin position="1048"/>
        <end position="1089"/>
    </location>
</feature>
<sequence length="1212" mass="128367">MGRPERQVDPDAGPVQRFAWELRQLRQQAGRPSYRALAARVHYSASMLSEAAAGLALPSLAVTLAYVRGCGGDPQLWEQRWRRLAAEIAGGPGADAGKDVGEEPPYLGLSTFQATDAARFFGRRALIDELSKRLADEPFLTVFGASGSGKSSLLRAGLLPALAAGSAPDGRTSVPLLMTPGAEPLQELAAGLAKLQGLTATALHAELAVEPAAGPLAVRQALTARPGADLLVLVVDQFEEVFTLCRDEQTRQRFLDCLLKIADGCAERARVVLGVRADFYPHCARHAGLVSALRDRQLLVGPMDEADLRAVVTGPAEHAGYRVEPALLEAVVADAAGQPGALPLVSHALLETWQRRQSGMLTLAGYRDAGGVADAIAQTAERVYGDLDPARRHIVQDIFLRLTALGQDTEDTRRRVGYAELLGSPATADVLDRLARARLVTCDEDTATVAHEALIRRWPRLRGWLAADRNMLLQHRRLTEVTAEWQQHRRDDAFLYRGARLAPWRERPLDRLNELEQAFLTASRLHENRRRGARRRRVQVAGALLCAVVLVVATLAAISTMQARRAADERDLAVSNELAARAREQLALKPESSLALAKQAMAVRRTPTAQAVLRQAAMDSRIQSALPAGQGQVFGVAYSPDGQSIATSGDNGTVRVWRLDARGVATGTPRVLIGHADEVWSPVFSPDGRRLAACGIDGTVTVWELGADRPALVQTGHTDKVWNVAFSPDGQRLASTSDDGTVRIWDIAGGPARTVLRPGDRQLGVAFSPDGRHLATGDGAGVVRLWPASGVGTPKILRGHTDSVENVMFSADSQALASASTDGTIRVWPVAGTEKAVVLNGEGSSTAETVAFSPDGHRIASGGSDGTVRVFNTDSDADPLVLPGHDGPVWSVAFSPDGRRLASGSGDGSVRFWDPAYPGAPRVLRGHQGAVAGIAVSADGRRLVTGGQDGTVRLWPPGGPAGPTVLRGHTGEVFGVAVTADGTRVASAGADHTVRVWDAATGRVGTLSGHSEAVFDVAFLPDGRRLASAGRDGTVRVWDLATGRAVTLGGHTGTVRSVAAGPDGRHVASAGRDGTVRVWDLETGQALVLHGHQGGLVWKVTFSPDGRHVASGGHDGTIRVWDTATGQAVTVLRGHRGAVWNVAYSPDGGLIASSGDDGGLRIWRTTEDSTPVVVRGFGSAVEVSVFEPGGDRLATVHDDGTLRSWQCEACAR</sequence>
<evidence type="ECO:0000259" key="5">
    <source>
        <dbReference type="SMART" id="SM00530"/>
    </source>
</evidence>
<feature type="repeat" description="WD" evidence="3">
    <location>
        <begin position="765"/>
        <end position="786"/>
    </location>
</feature>
<dbReference type="Pfam" id="PF23342">
    <property type="entry name" value="WDR90_beta-prop_4th"/>
    <property type="match status" value="1"/>
</dbReference>
<keyword evidence="7" id="KW-1185">Reference proteome</keyword>
<comment type="caution">
    <text evidence="6">The sequence shown here is derived from an EMBL/GenBank/DDBJ whole genome shotgun (WGS) entry which is preliminary data.</text>
</comment>
<dbReference type="PROSITE" id="PS00678">
    <property type="entry name" value="WD_REPEATS_1"/>
    <property type="match status" value="6"/>
</dbReference>
<feature type="repeat" description="WD" evidence="3">
    <location>
        <begin position="966"/>
        <end position="1007"/>
    </location>
</feature>
<dbReference type="EMBL" id="JASCTH010000046">
    <property type="protein sequence ID" value="MDI6105461.1"/>
    <property type="molecule type" value="Genomic_DNA"/>
</dbReference>
<feature type="repeat" description="WD" evidence="3">
    <location>
        <begin position="1132"/>
        <end position="1173"/>
    </location>
</feature>
<feature type="repeat" description="WD" evidence="3">
    <location>
        <begin position="882"/>
        <end position="914"/>
    </location>
</feature>
<gene>
    <name evidence="6" type="ORF">QLQ12_43450</name>
</gene>
<dbReference type="SUPFAM" id="SSF52540">
    <property type="entry name" value="P-loop containing nucleoside triphosphate hydrolases"/>
    <property type="match status" value="1"/>
</dbReference>
<feature type="transmembrane region" description="Helical" evidence="4">
    <location>
        <begin position="538"/>
        <end position="558"/>
    </location>
</feature>
<reference evidence="6 7" key="1">
    <citation type="submission" date="2023-05" db="EMBL/GenBank/DDBJ databases">
        <title>Actinoplanes sp. NEAU-A12 genome sequencing.</title>
        <authorList>
            <person name="Wang Z.-S."/>
        </authorList>
    </citation>
    <scope>NUCLEOTIDE SEQUENCE [LARGE SCALE GENOMIC DNA]</scope>
    <source>
        <strain evidence="6 7">NEAU-A12</strain>
    </source>
</reference>
<accession>A0ABT6X0C5</accession>
<feature type="repeat" description="WD" evidence="3">
    <location>
        <begin position="672"/>
        <end position="713"/>
    </location>
</feature>
<dbReference type="Proteomes" id="UP001241758">
    <property type="component" value="Unassembled WGS sequence"/>
</dbReference>
<feature type="repeat" description="WD" evidence="3">
    <location>
        <begin position="1097"/>
        <end position="1131"/>
    </location>
</feature>
<dbReference type="Pfam" id="PF20703">
    <property type="entry name" value="nSTAND1"/>
    <property type="match status" value="1"/>
</dbReference>